<keyword evidence="2" id="KW-1185">Reference proteome</keyword>
<dbReference type="Proteomes" id="UP001496627">
    <property type="component" value="Unassembled WGS sequence"/>
</dbReference>
<accession>A0ABV0LZM9</accession>
<evidence type="ECO:0000313" key="1">
    <source>
        <dbReference type="EMBL" id="MEQ1405045.1"/>
    </source>
</evidence>
<sequence length="77" mass="8746">MLSAQALSVSLQSIRPGGVWRAFGRYLRQLVRPGLWRVPKLPVELRSDVGLGEALPFDRAEAFWEAKRRSCVRDLPL</sequence>
<proteinExistence type="predicted"/>
<name>A0ABV0LZM9_9HYPH</name>
<evidence type="ECO:0000313" key="2">
    <source>
        <dbReference type="Proteomes" id="UP001496627"/>
    </source>
</evidence>
<dbReference type="RefSeq" id="WP_348862628.1">
    <property type="nucleotide sequence ID" value="NZ_JBEAAL010000005.1"/>
</dbReference>
<comment type="caution">
    <text evidence="1">The sequence shown here is derived from an EMBL/GenBank/DDBJ whole genome shotgun (WGS) entry which is preliminary data.</text>
</comment>
<dbReference type="EMBL" id="JBEAAL010000005">
    <property type="protein sequence ID" value="MEQ1405045.1"/>
    <property type="molecule type" value="Genomic_DNA"/>
</dbReference>
<organism evidence="1 2">
    <name type="scientific">Neorhizobium phenanthreniclasticum</name>
    <dbReference type="NCBI Taxonomy" id="3157917"/>
    <lineage>
        <taxon>Bacteria</taxon>
        <taxon>Pseudomonadati</taxon>
        <taxon>Pseudomonadota</taxon>
        <taxon>Alphaproteobacteria</taxon>
        <taxon>Hyphomicrobiales</taxon>
        <taxon>Rhizobiaceae</taxon>
        <taxon>Rhizobium/Agrobacterium group</taxon>
        <taxon>Neorhizobium</taxon>
    </lineage>
</organism>
<gene>
    <name evidence="1" type="ORF">ABK249_08900</name>
</gene>
<reference evidence="1 2" key="1">
    <citation type="submission" date="2024-05" db="EMBL/GenBank/DDBJ databases">
        <title>Neorhizobium sp. Rsf11, a plant growth promoting and heavy metal resistant PAH-degrader.</title>
        <authorList>
            <person name="Golubev S.N."/>
            <person name="Muratova A.Y."/>
            <person name="Markelova M.I."/>
        </authorList>
    </citation>
    <scope>NUCLEOTIDE SEQUENCE [LARGE SCALE GENOMIC DNA]</scope>
    <source>
        <strain evidence="1 2">Rsf11</strain>
    </source>
</reference>
<protein>
    <submittedName>
        <fullName evidence="1">Uncharacterized protein</fullName>
    </submittedName>
</protein>